<evidence type="ECO:0000259" key="9">
    <source>
        <dbReference type="PROSITE" id="PS50008"/>
    </source>
</evidence>
<dbReference type="KEGG" id="tet:TTHERM_00238850"/>
<dbReference type="InterPro" id="IPR018247">
    <property type="entry name" value="EF_Hand_1_Ca_BS"/>
</dbReference>
<dbReference type="Gene3D" id="2.60.40.150">
    <property type="entry name" value="C2 domain"/>
    <property type="match status" value="1"/>
</dbReference>
<dbReference type="GO" id="GO:0004435">
    <property type="term" value="F:phosphatidylinositol-4,5-bisphosphate phospholipase C activity"/>
    <property type="evidence" value="ECO:0007669"/>
    <property type="project" value="UniProtKB-EC"/>
</dbReference>
<dbReference type="InterPro" id="IPR001192">
    <property type="entry name" value="PI-PLC_fam"/>
</dbReference>
<keyword evidence="5 7" id="KW-0443">Lipid metabolism</keyword>
<sequence>MSDPQLNSRQLLSKSFSPITKDKALNCISYGLAVNYGSDKKKFIAYQNEVDPELLMLLPYNQAVPSKLDFIDLTQVIDIQELSPFEKTLNTQWLMLELKNKKHYFSFNDQEEKNLLWQAILNIIKSANVSKQQNMKADYVKQMALDFFSKADQDLSDNLTYEECLNLIQKLNVNISKKDLLEKFQFYDENNDKLLQVNEFVEIIRDLLSKSELMPLFKKYVPSFNEKSNLNSPAMKKETFFKFMKAEQKQEEIDLKSQQFLDMYFAEKNNIISYNDFINLIFNYQNNIYDPAKLSVYQDMDQPLTDYFINSSHNTYLMANQLTGESNVQAYINAFRKGCRCIEIDVWDGSEPIVTHGFTLTSSIKFRDVVQTIKTYGFVWSKYPIIISIENHCNQENQKKMANIMKEIFGSSIYLIPENYSSMKFYPSPRQLKKKIIIKAKGTLSQILEESVQTVDLQLKKQSKSTPHQSRRIRDSVLFSNIHQQDQIDLNQIYHFNIEKAFSQNDVDDNTNMLYYSPMQLLQISESNRQFKSIQYDQEDTERTIMDSDDETDSKSQVAQVKDFQRCISMVGVSFTMDMIKFQNGSIFDIFSLSEEKIKYLLKKHEKIIVDYHKKFFSRIYPKGSRVDSSNFDPLPSFISGSQIIALNFQTCDYHMLMYLSKFQQNGGIFSGYVLKPKYLRHSHIQQINSDDHKLCDDLNKNKNTLQKYPSDFVKQIKEIKITIISGQCLKREEDDSKSFNPFIEVSLKGTELDEKNNKTQRTKSINNNTFHPIFNSSPITFKVACPELAMISFQVFSNGIIKNELFAQYALDFECIREGYRIIPLWDKEFKKIEHGMLLAHIEILDLYT</sequence>
<dbReference type="PROSITE" id="PS00018">
    <property type="entry name" value="EF_HAND_1"/>
    <property type="match status" value="1"/>
</dbReference>
<dbReference type="PROSITE" id="PS50222">
    <property type="entry name" value="EF_HAND_2"/>
    <property type="match status" value="1"/>
</dbReference>
<comment type="catalytic activity">
    <reaction evidence="7">
        <text>a 1,2-diacyl-sn-glycero-3-phospho-(1D-myo-inositol-4,5-bisphosphate) + H2O = 1D-myo-inositol 1,4,5-trisphosphate + a 1,2-diacyl-sn-glycerol + H(+)</text>
        <dbReference type="Rhea" id="RHEA:33179"/>
        <dbReference type="ChEBI" id="CHEBI:15377"/>
        <dbReference type="ChEBI" id="CHEBI:15378"/>
        <dbReference type="ChEBI" id="CHEBI:17815"/>
        <dbReference type="ChEBI" id="CHEBI:58456"/>
        <dbReference type="ChEBI" id="CHEBI:203600"/>
        <dbReference type="EC" id="3.1.4.11"/>
    </reaction>
</comment>
<dbReference type="GO" id="GO:0048015">
    <property type="term" value="P:phosphatidylinositol-mediated signaling"/>
    <property type="evidence" value="ECO:0007669"/>
    <property type="project" value="TreeGrafter"/>
</dbReference>
<evidence type="ECO:0000256" key="6">
    <source>
        <dbReference type="ARBA" id="ARBA00023224"/>
    </source>
</evidence>
<dbReference type="AlphaFoldDB" id="I7MMC1"/>
<dbReference type="PROSITE" id="PS50007">
    <property type="entry name" value="PIPLC_X_DOMAIN"/>
    <property type="match status" value="1"/>
</dbReference>
<feature type="domain" description="EF-hand" evidence="10">
    <location>
        <begin position="175"/>
        <end position="210"/>
    </location>
</feature>
<evidence type="ECO:0000313" key="11">
    <source>
        <dbReference type="EMBL" id="EAS04565.1"/>
    </source>
</evidence>
<dbReference type="PROSITE" id="PS50004">
    <property type="entry name" value="C2"/>
    <property type="match status" value="1"/>
</dbReference>
<evidence type="ECO:0000313" key="12">
    <source>
        <dbReference type="Proteomes" id="UP000009168"/>
    </source>
</evidence>
<dbReference type="InterPro" id="IPR001711">
    <property type="entry name" value="PLipase_C_Pinositol-sp_Y"/>
</dbReference>
<dbReference type="SMART" id="SM00149">
    <property type="entry name" value="PLCYc"/>
    <property type="match status" value="1"/>
</dbReference>
<dbReference type="InterPro" id="IPR017946">
    <property type="entry name" value="PLC-like_Pdiesterase_TIM-brl"/>
</dbReference>
<evidence type="ECO:0000259" key="8">
    <source>
        <dbReference type="PROSITE" id="PS50004"/>
    </source>
</evidence>
<feature type="domain" description="C2" evidence="8">
    <location>
        <begin position="698"/>
        <end position="828"/>
    </location>
</feature>
<proteinExistence type="predicted"/>
<dbReference type="OMA" id="MLHGSSM"/>
<dbReference type="GeneID" id="7829207"/>
<dbReference type="RefSeq" id="XP_001024810.1">
    <property type="nucleotide sequence ID" value="XM_001024810.3"/>
</dbReference>
<dbReference type="Pfam" id="PF00168">
    <property type="entry name" value="C2"/>
    <property type="match status" value="1"/>
</dbReference>
<dbReference type="SMART" id="SM00239">
    <property type="entry name" value="C2"/>
    <property type="match status" value="1"/>
</dbReference>
<dbReference type="PROSITE" id="PS50008">
    <property type="entry name" value="PIPLC_Y_DOMAIN"/>
    <property type="match status" value="1"/>
</dbReference>
<dbReference type="GO" id="GO:0051209">
    <property type="term" value="P:release of sequestered calcium ion into cytosol"/>
    <property type="evidence" value="ECO:0007669"/>
    <property type="project" value="TreeGrafter"/>
</dbReference>
<dbReference type="Pfam" id="PF00388">
    <property type="entry name" value="PI-PLC-X"/>
    <property type="match status" value="1"/>
</dbReference>
<dbReference type="PANTHER" id="PTHR10336">
    <property type="entry name" value="PHOSPHOINOSITIDE-SPECIFIC PHOSPHOLIPASE C FAMILY PROTEIN"/>
    <property type="match status" value="1"/>
</dbReference>
<dbReference type="CDD" id="cd00275">
    <property type="entry name" value="C2_PLC_like"/>
    <property type="match status" value="1"/>
</dbReference>
<gene>
    <name evidence="11" type="ORF">TTHERM_00238850</name>
</gene>
<accession>I7MMC1</accession>
<dbReference type="InterPro" id="IPR011992">
    <property type="entry name" value="EF-hand-dom_pair"/>
</dbReference>
<dbReference type="GO" id="GO:0016042">
    <property type="term" value="P:lipid catabolic process"/>
    <property type="evidence" value="ECO:0007669"/>
    <property type="project" value="UniProtKB-KW"/>
</dbReference>
<dbReference type="SMART" id="SM00148">
    <property type="entry name" value="PLCXc"/>
    <property type="match status" value="1"/>
</dbReference>
<dbReference type="InterPro" id="IPR000008">
    <property type="entry name" value="C2_dom"/>
</dbReference>
<keyword evidence="12" id="KW-1185">Reference proteome</keyword>
<dbReference type="OrthoDB" id="269822at2759"/>
<dbReference type="InterPro" id="IPR035892">
    <property type="entry name" value="C2_domain_sf"/>
</dbReference>
<dbReference type="GO" id="GO:0005509">
    <property type="term" value="F:calcium ion binding"/>
    <property type="evidence" value="ECO:0007669"/>
    <property type="project" value="InterPro"/>
</dbReference>
<keyword evidence="6" id="KW-0807">Transducer</keyword>
<evidence type="ECO:0000256" key="1">
    <source>
        <dbReference type="ARBA" id="ARBA00012368"/>
    </source>
</evidence>
<dbReference type="Proteomes" id="UP000009168">
    <property type="component" value="Unassembled WGS sequence"/>
</dbReference>
<dbReference type="eggNOG" id="KOG0169">
    <property type="taxonomic scope" value="Eukaryota"/>
</dbReference>
<dbReference type="Gene3D" id="1.10.238.10">
    <property type="entry name" value="EF-hand"/>
    <property type="match status" value="1"/>
</dbReference>
<dbReference type="InterPro" id="IPR002048">
    <property type="entry name" value="EF_hand_dom"/>
</dbReference>
<keyword evidence="4 7" id="KW-0442">Lipid degradation</keyword>
<dbReference type="CDD" id="cd08558">
    <property type="entry name" value="PI-PLCc_eukaryota"/>
    <property type="match status" value="1"/>
</dbReference>
<dbReference type="STRING" id="312017.I7MMC1"/>
<dbReference type="PANTHER" id="PTHR10336:SF36">
    <property type="entry name" value="1-PHOSPHATIDYLINOSITOL 4,5-BISPHOSPHATE PHOSPHODIESTERASE BETA-4"/>
    <property type="match status" value="1"/>
</dbReference>
<evidence type="ECO:0000256" key="4">
    <source>
        <dbReference type="ARBA" id="ARBA00022963"/>
    </source>
</evidence>
<dbReference type="EC" id="3.1.4.11" evidence="1 7"/>
<organism evidence="11 12">
    <name type="scientific">Tetrahymena thermophila (strain SB210)</name>
    <dbReference type="NCBI Taxonomy" id="312017"/>
    <lineage>
        <taxon>Eukaryota</taxon>
        <taxon>Sar</taxon>
        <taxon>Alveolata</taxon>
        <taxon>Ciliophora</taxon>
        <taxon>Intramacronucleata</taxon>
        <taxon>Oligohymenophorea</taxon>
        <taxon>Hymenostomatida</taxon>
        <taxon>Tetrahymenina</taxon>
        <taxon>Tetrahymenidae</taxon>
        <taxon>Tetrahymena</taxon>
    </lineage>
</organism>
<dbReference type="HOGENOM" id="CLU_002738_0_2_1"/>
<dbReference type="SUPFAM" id="SSF51695">
    <property type="entry name" value="PLC-like phosphodiesterases"/>
    <property type="match status" value="1"/>
</dbReference>
<keyword evidence="3" id="KW-0106">Calcium</keyword>
<dbReference type="Pfam" id="PF00387">
    <property type="entry name" value="PI-PLC-Y"/>
    <property type="match status" value="1"/>
</dbReference>
<dbReference type="CDD" id="cd15898">
    <property type="entry name" value="EFh_PI-PLC"/>
    <property type="match status" value="1"/>
</dbReference>
<keyword evidence="2 7" id="KW-0378">Hydrolase</keyword>
<dbReference type="PRINTS" id="PR00390">
    <property type="entry name" value="PHPHLIPASEC"/>
</dbReference>
<dbReference type="InParanoid" id="I7MMC1"/>
<dbReference type="SUPFAM" id="SSF47473">
    <property type="entry name" value="EF-hand"/>
    <property type="match status" value="1"/>
</dbReference>
<name>I7MMC1_TETTS</name>
<reference evidence="12" key="1">
    <citation type="journal article" date="2006" name="PLoS Biol.">
        <title>Macronuclear genome sequence of the ciliate Tetrahymena thermophila, a model eukaryote.</title>
        <authorList>
            <person name="Eisen J.A."/>
            <person name="Coyne R.S."/>
            <person name="Wu M."/>
            <person name="Wu D."/>
            <person name="Thiagarajan M."/>
            <person name="Wortman J.R."/>
            <person name="Badger J.H."/>
            <person name="Ren Q."/>
            <person name="Amedeo P."/>
            <person name="Jones K.M."/>
            <person name="Tallon L.J."/>
            <person name="Delcher A.L."/>
            <person name="Salzberg S.L."/>
            <person name="Silva J.C."/>
            <person name="Haas B.J."/>
            <person name="Majoros W.H."/>
            <person name="Farzad M."/>
            <person name="Carlton J.M."/>
            <person name="Smith R.K. Jr."/>
            <person name="Garg J."/>
            <person name="Pearlman R.E."/>
            <person name="Karrer K.M."/>
            <person name="Sun L."/>
            <person name="Manning G."/>
            <person name="Elde N.C."/>
            <person name="Turkewitz A.P."/>
            <person name="Asai D.J."/>
            <person name="Wilkes D.E."/>
            <person name="Wang Y."/>
            <person name="Cai H."/>
            <person name="Collins K."/>
            <person name="Stewart B.A."/>
            <person name="Lee S.R."/>
            <person name="Wilamowska K."/>
            <person name="Weinberg Z."/>
            <person name="Ruzzo W.L."/>
            <person name="Wloga D."/>
            <person name="Gaertig J."/>
            <person name="Frankel J."/>
            <person name="Tsao C.-C."/>
            <person name="Gorovsky M.A."/>
            <person name="Keeling P.J."/>
            <person name="Waller R.F."/>
            <person name="Patron N.J."/>
            <person name="Cherry J.M."/>
            <person name="Stover N.A."/>
            <person name="Krieger C.J."/>
            <person name="del Toro C."/>
            <person name="Ryder H.F."/>
            <person name="Williamson S.C."/>
            <person name="Barbeau R.A."/>
            <person name="Hamilton E.P."/>
            <person name="Orias E."/>
        </authorList>
    </citation>
    <scope>NUCLEOTIDE SEQUENCE [LARGE SCALE GENOMIC DNA]</scope>
    <source>
        <strain evidence="12">SB210</strain>
    </source>
</reference>
<protein>
    <recommendedName>
        <fullName evidence="1 7">Phosphoinositide phospholipase C</fullName>
        <ecNumber evidence="1 7">3.1.4.11</ecNumber>
    </recommendedName>
</protein>
<dbReference type="Gene3D" id="3.20.20.190">
    <property type="entry name" value="Phosphatidylinositol (PI) phosphodiesterase"/>
    <property type="match status" value="1"/>
</dbReference>
<evidence type="ECO:0000256" key="5">
    <source>
        <dbReference type="ARBA" id="ARBA00023098"/>
    </source>
</evidence>
<evidence type="ECO:0000259" key="10">
    <source>
        <dbReference type="PROSITE" id="PS50222"/>
    </source>
</evidence>
<dbReference type="SUPFAM" id="SSF49562">
    <property type="entry name" value="C2 domain (Calcium/lipid-binding domain, CaLB)"/>
    <property type="match status" value="1"/>
</dbReference>
<dbReference type="EMBL" id="GG662443">
    <property type="protein sequence ID" value="EAS04565.1"/>
    <property type="molecule type" value="Genomic_DNA"/>
</dbReference>
<evidence type="ECO:0000256" key="7">
    <source>
        <dbReference type="RuleBase" id="RU361133"/>
    </source>
</evidence>
<evidence type="ECO:0000256" key="3">
    <source>
        <dbReference type="ARBA" id="ARBA00022837"/>
    </source>
</evidence>
<evidence type="ECO:0000256" key="2">
    <source>
        <dbReference type="ARBA" id="ARBA00022801"/>
    </source>
</evidence>
<feature type="domain" description="PI-PLC Y-box" evidence="9">
    <location>
        <begin position="574"/>
        <end position="681"/>
    </location>
</feature>
<dbReference type="InterPro" id="IPR000909">
    <property type="entry name" value="PLipase_C_PInositol-sp_X_dom"/>
</dbReference>